<name>A0AA38IMB7_9CUCU</name>
<dbReference type="InterPro" id="IPR000477">
    <property type="entry name" value="RT_dom"/>
</dbReference>
<dbReference type="AlphaFoldDB" id="A0AA38IMB7"/>
<accession>A0AA38IMB7</accession>
<dbReference type="PRINTS" id="PR01345">
    <property type="entry name" value="CERVTRCPTASE"/>
</dbReference>
<reference evidence="2" key="1">
    <citation type="journal article" date="2023" name="G3 (Bethesda)">
        <title>Whole genome assemblies of Zophobas morio and Tenebrio molitor.</title>
        <authorList>
            <person name="Kaur S."/>
            <person name="Stinson S.A."/>
            <person name="diCenzo G.C."/>
        </authorList>
    </citation>
    <scope>NUCLEOTIDE SEQUENCE</scope>
    <source>
        <strain evidence="2">QUZm001</strain>
    </source>
</reference>
<dbReference type="PROSITE" id="PS50878">
    <property type="entry name" value="RT_POL"/>
    <property type="match status" value="1"/>
</dbReference>
<evidence type="ECO:0000313" key="3">
    <source>
        <dbReference type="Proteomes" id="UP001168821"/>
    </source>
</evidence>
<dbReference type="CDD" id="cd01650">
    <property type="entry name" value="RT_nLTR_like"/>
    <property type="match status" value="1"/>
</dbReference>
<dbReference type="InterPro" id="IPR043502">
    <property type="entry name" value="DNA/RNA_pol_sf"/>
</dbReference>
<dbReference type="PANTHER" id="PTHR33332">
    <property type="entry name" value="REVERSE TRANSCRIPTASE DOMAIN-CONTAINING PROTEIN"/>
    <property type="match status" value="1"/>
</dbReference>
<feature type="domain" description="Reverse transcriptase" evidence="1">
    <location>
        <begin position="298"/>
        <end position="546"/>
    </location>
</feature>
<organism evidence="2 3">
    <name type="scientific">Zophobas morio</name>
    <dbReference type="NCBI Taxonomy" id="2755281"/>
    <lineage>
        <taxon>Eukaryota</taxon>
        <taxon>Metazoa</taxon>
        <taxon>Ecdysozoa</taxon>
        <taxon>Arthropoda</taxon>
        <taxon>Hexapoda</taxon>
        <taxon>Insecta</taxon>
        <taxon>Pterygota</taxon>
        <taxon>Neoptera</taxon>
        <taxon>Endopterygota</taxon>
        <taxon>Coleoptera</taxon>
        <taxon>Polyphaga</taxon>
        <taxon>Cucujiformia</taxon>
        <taxon>Tenebrionidae</taxon>
        <taxon>Zophobas</taxon>
    </lineage>
</organism>
<gene>
    <name evidence="2" type="ORF">Zmor_015575</name>
</gene>
<dbReference type="Proteomes" id="UP001168821">
    <property type="component" value="Unassembled WGS sequence"/>
</dbReference>
<evidence type="ECO:0000313" key="2">
    <source>
        <dbReference type="EMBL" id="KAJ3656502.1"/>
    </source>
</evidence>
<keyword evidence="3" id="KW-1185">Reference proteome</keyword>
<dbReference type="EMBL" id="JALNTZ010000004">
    <property type="protein sequence ID" value="KAJ3656502.1"/>
    <property type="molecule type" value="Genomic_DNA"/>
</dbReference>
<comment type="caution">
    <text evidence="2">The sequence shown here is derived from an EMBL/GenBank/DDBJ whole genome shotgun (WGS) entry which is preliminary data.</text>
</comment>
<dbReference type="SUPFAM" id="SSF56672">
    <property type="entry name" value="DNA/RNA polymerases"/>
    <property type="match status" value="1"/>
</dbReference>
<evidence type="ECO:0000259" key="1">
    <source>
        <dbReference type="PROSITE" id="PS50878"/>
    </source>
</evidence>
<sequence length="746" mass="85215">MVNQPTRYRQNQDPSRLDLILSSDENLFTNIQYLDPIGKSDHVVISGQLQLCYKVIPHTVVKNKSVINFVEVNSEFANLDWTSILTSSNILESWAVFKITFNTVVAKHTVIFTSKKSGTKPWINSRILKMVKEKRRLWKIYKRSRNQSDYVSHRTYSNRLSNTIKKARISFENNVANSKDPKLLYKYIRSSINGLAETPQLKNHNGDLITDNYVTAEVFADSFSANYLVEPPIHSSLTSDSIVHSSILMDVEFSEDNISKKINSLKENTSPGPDGLSATMLRNCAQSLCKPLSILMTQSFKSGSLPSDWKLANVKPIYKKGDKYCATNYRPISLTSLVVKMMESIICDSLRAFLNQQNVIPTEQHGFVSGRSTTTNLLSCVNDWTKNFDRGIPTDVIYFDFAKAFDRVPIQRLILKLKWLGVSGNLLVWMKSFLSERLFRVKVGEVVSGHKQVISGVPQGSVLGPLLFLVYTADLRKHIRSPCAFYADDFKIYNSSCKLNIIATDILAVTEWSKKWLIPLNISKCVVLHIGPHNPRADYFIYGVPLTKVDAQNDLGVTITTDLTWSQHIAKIVSKANKMVYLLRRTFKNPNHDTVAKLHKTYVRPILEYSNLVWYPILVRDSDLLEGVQRRMTRLPYGILRPSYEQRLVIMKCPALGQRRTRGDAIATFIALILNVPPTNSMFTLNSDVRTRGHQFKLQKEAFRTRTRQFFFSNRIFDTWNSLPLQVVCSPSVLSFKKNFDHFMNM</sequence>
<protein>
    <recommendedName>
        <fullName evidence="1">Reverse transcriptase domain-containing protein</fullName>
    </recommendedName>
</protein>
<dbReference type="GO" id="GO:0071897">
    <property type="term" value="P:DNA biosynthetic process"/>
    <property type="evidence" value="ECO:0007669"/>
    <property type="project" value="UniProtKB-ARBA"/>
</dbReference>
<proteinExistence type="predicted"/>
<dbReference type="Pfam" id="PF00078">
    <property type="entry name" value="RVT_1"/>
    <property type="match status" value="1"/>
</dbReference>